<feature type="region of interest" description="Disordered" evidence="1">
    <location>
        <begin position="377"/>
        <end position="396"/>
    </location>
</feature>
<evidence type="ECO:0000256" key="1">
    <source>
        <dbReference type="SAM" id="MobiDB-lite"/>
    </source>
</evidence>
<dbReference type="KEGG" id="trb:HB776_00525"/>
<keyword evidence="4" id="KW-0808">Transferase</keyword>
<evidence type="ECO:0000259" key="2">
    <source>
        <dbReference type="Pfam" id="PF00534"/>
    </source>
</evidence>
<dbReference type="EMBL" id="CP050292">
    <property type="protein sequence ID" value="QND69894.1"/>
    <property type="molecule type" value="Genomic_DNA"/>
</dbReference>
<evidence type="ECO:0000313" key="5">
    <source>
        <dbReference type="Proteomes" id="UP000515291"/>
    </source>
</evidence>
<reference evidence="5" key="1">
    <citation type="journal article" date="2020" name="Mol. Plant Microbe">
        <title>Rhizobial microsymbionts of the narrowly endemic Oxytropis species growing in Kamchatka are characterized by significant genetic diversity and possess a set of genes that are associated with T3SS and T6SS secretion systems and can affect the development of symbiosis.</title>
        <authorList>
            <person name="Safronova V."/>
            <person name="Guro P."/>
            <person name="Sazanova A."/>
            <person name="Kuznetsova I."/>
            <person name="Belimov A."/>
            <person name="Yakubov V."/>
            <person name="Chirak E."/>
            <person name="Afonin A."/>
            <person name="Gogolev Y."/>
            <person name="Andronov E."/>
            <person name="Tikhonovich I."/>
        </authorList>
    </citation>
    <scope>NUCLEOTIDE SEQUENCE [LARGE SCALE GENOMIC DNA]</scope>
    <source>
        <strain evidence="5">581</strain>
    </source>
</reference>
<name>A0A7G6TT12_9BRAD</name>
<dbReference type="Pfam" id="PF13439">
    <property type="entry name" value="Glyco_transf_4"/>
    <property type="match status" value="1"/>
</dbReference>
<dbReference type="PANTHER" id="PTHR45947:SF3">
    <property type="entry name" value="SULFOQUINOVOSYL TRANSFERASE SQD2"/>
    <property type="match status" value="1"/>
</dbReference>
<feature type="domain" description="Glycosyltransferase subfamily 4-like N-terminal" evidence="3">
    <location>
        <begin position="15"/>
        <end position="173"/>
    </location>
</feature>
<dbReference type="InterPro" id="IPR050194">
    <property type="entry name" value="Glycosyltransferase_grp1"/>
</dbReference>
<proteinExistence type="predicted"/>
<evidence type="ECO:0000313" key="4">
    <source>
        <dbReference type="EMBL" id="QND69894.1"/>
    </source>
</evidence>
<protein>
    <submittedName>
        <fullName evidence="4">Glycosyltransferase family 4 protein</fullName>
    </submittedName>
</protein>
<organism evidence="4 5">
    <name type="scientific">Tardiphaga robiniae</name>
    <dbReference type="NCBI Taxonomy" id="943830"/>
    <lineage>
        <taxon>Bacteria</taxon>
        <taxon>Pseudomonadati</taxon>
        <taxon>Pseudomonadota</taxon>
        <taxon>Alphaproteobacteria</taxon>
        <taxon>Hyphomicrobiales</taxon>
        <taxon>Nitrobacteraceae</taxon>
        <taxon>Tardiphaga</taxon>
    </lineage>
</organism>
<dbReference type="Proteomes" id="UP000515291">
    <property type="component" value="Chromosome"/>
</dbReference>
<dbReference type="PANTHER" id="PTHR45947">
    <property type="entry name" value="SULFOQUINOVOSYL TRANSFERASE SQD2"/>
    <property type="match status" value="1"/>
</dbReference>
<dbReference type="SUPFAM" id="SSF53756">
    <property type="entry name" value="UDP-Glycosyltransferase/glycogen phosphorylase"/>
    <property type="match status" value="1"/>
</dbReference>
<dbReference type="RefSeq" id="WP_184514276.1">
    <property type="nucleotide sequence ID" value="NZ_CP050292.1"/>
</dbReference>
<dbReference type="InterPro" id="IPR001296">
    <property type="entry name" value="Glyco_trans_1"/>
</dbReference>
<dbReference type="CDD" id="cd03801">
    <property type="entry name" value="GT4_PimA-like"/>
    <property type="match status" value="1"/>
</dbReference>
<dbReference type="InterPro" id="IPR028098">
    <property type="entry name" value="Glyco_trans_4-like_N"/>
</dbReference>
<feature type="domain" description="Glycosyl transferase family 1" evidence="2">
    <location>
        <begin position="184"/>
        <end position="357"/>
    </location>
</feature>
<sequence length="396" mass="42920">MNILLLSSEYAPARGGIGTYAHEIALAATQLGARVTLVAPDYAQDMSADDRAMPFAIHRFSGGLHSARDLPAKIMLARSRIGTAPFDVVHAADWPFFIPVALARGRTPARMLMTVHGTEINETQTPLKRLAIRFSGVFGPRTEVAANSNFTRELFRKRFTIDERRIHAIRLGVSDFWSGRRSDRAATRAIYDIAPGRIVMVTVARLTRRKGHHLTLAALAQLPDELRQRVTWLVIGPQGEADYVDELRGMIATSDCDVRLLGALSNEEIRDIYGAADFFCLTGVPDSSGRVEGFGLVYLEAGATGLPSVASNIGGVPDAVLAGQSGLLVAPRVDMITHVIRQLAEDDELRARLGAGAAAHARDLSWERCAAETYGLKRPSPSEDALQTGSELRASA</sequence>
<dbReference type="Gene3D" id="3.40.50.2000">
    <property type="entry name" value="Glycogen Phosphorylase B"/>
    <property type="match status" value="2"/>
</dbReference>
<dbReference type="Pfam" id="PF00534">
    <property type="entry name" value="Glycos_transf_1"/>
    <property type="match status" value="1"/>
</dbReference>
<dbReference type="AlphaFoldDB" id="A0A7G6TT12"/>
<dbReference type="GO" id="GO:0016758">
    <property type="term" value="F:hexosyltransferase activity"/>
    <property type="evidence" value="ECO:0007669"/>
    <property type="project" value="TreeGrafter"/>
</dbReference>
<accession>A0A7G6TT12</accession>
<gene>
    <name evidence="4" type="ORF">HB776_00525</name>
</gene>
<evidence type="ECO:0000259" key="3">
    <source>
        <dbReference type="Pfam" id="PF13439"/>
    </source>
</evidence>